<name>A0AAW0IG98_MYOGA</name>
<evidence type="ECO:0000313" key="2">
    <source>
        <dbReference type="Proteomes" id="UP001488838"/>
    </source>
</evidence>
<comment type="caution">
    <text evidence="1">The sequence shown here is derived from an EMBL/GenBank/DDBJ whole genome shotgun (WGS) entry which is preliminary data.</text>
</comment>
<reference evidence="1 2" key="1">
    <citation type="journal article" date="2023" name="bioRxiv">
        <title>Conserved and derived expression patterns and positive selection on dental genes reveal complex evolutionary context of ever-growing rodent molars.</title>
        <authorList>
            <person name="Calamari Z.T."/>
            <person name="Song A."/>
            <person name="Cohen E."/>
            <person name="Akter M."/>
            <person name="Roy R.D."/>
            <person name="Hallikas O."/>
            <person name="Christensen M.M."/>
            <person name="Li P."/>
            <person name="Marangoni P."/>
            <person name="Jernvall J."/>
            <person name="Klein O.D."/>
        </authorList>
    </citation>
    <scope>NUCLEOTIDE SEQUENCE [LARGE SCALE GENOMIC DNA]</scope>
    <source>
        <strain evidence="1">V071</strain>
    </source>
</reference>
<dbReference type="Proteomes" id="UP001488838">
    <property type="component" value="Unassembled WGS sequence"/>
</dbReference>
<accession>A0AAW0IG98</accession>
<protein>
    <submittedName>
        <fullName evidence="1">Uncharacterized protein</fullName>
    </submittedName>
</protein>
<dbReference type="InterPro" id="IPR030476">
    <property type="entry name" value="Pentaxin_CS"/>
</dbReference>
<dbReference type="PROSITE" id="PS00289">
    <property type="entry name" value="PTX_1"/>
    <property type="match status" value="1"/>
</dbReference>
<dbReference type="EMBL" id="JBBHLL010000137">
    <property type="protein sequence ID" value="KAK7813321.1"/>
    <property type="molecule type" value="Genomic_DNA"/>
</dbReference>
<organism evidence="1 2">
    <name type="scientific">Myodes glareolus</name>
    <name type="common">Bank vole</name>
    <name type="synonym">Clethrionomys glareolus</name>
    <dbReference type="NCBI Taxonomy" id="447135"/>
    <lineage>
        <taxon>Eukaryota</taxon>
        <taxon>Metazoa</taxon>
        <taxon>Chordata</taxon>
        <taxon>Craniata</taxon>
        <taxon>Vertebrata</taxon>
        <taxon>Euteleostomi</taxon>
        <taxon>Mammalia</taxon>
        <taxon>Eutheria</taxon>
        <taxon>Euarchontoglires</taxon>
        <taxon>Glires</taxon>
        <taxon>Rodentia</taxon>
        <taxon>Myomorpha</taxon>
        <taxon>Muroidea</taxon>
        <taxon>Cricetidae</taxon>
        <taxon>Arvicolinae</taxon>
        <taxon>Myodes</taxon>
    </lineage>
</organism>
<dbReference type="AlphaFoldDB" id="A0AAW0IG98"/>
<gene>
    <name evidence="1" type="ORF">U0070_015518</name>
</gene>
<proteinExistence type="predicted"/>
<sequence>MERLDMETAPQLVLTRAHTHRVEVEGAGAHKGDDVVQIVVVHPILVVLEGDHGEGEGPHATGTPVSQPHLQVYRVTDLAGSCCLTVTWLPIHQHICKTWKTIRGNRSVA</sequence>
<evidence type="ECO:0000313" key="1">
    <source>
        <dbReference type="EMBL" id="KAK7813321.1"/>
    </source>
</evidence>
<keyword evidence="2" id="KW-1185">Reference proteome</keyword>